<feature type="domain" description="Glycosyltransferase subfamily 4-like N-terminal" evidence="1">
    <location>
        <begin position="13"/>
        <end position="187"/>
    </location>
</feature>
<dbReference type="InterPro" id="IPR028098">
    <property type="entry name" value="Glyco_trans_4-like_N"/>
</dbReference>
<organism evidence="2 3">
    <name type="scientific">Candidatus Wolfebacteria bacterium RIFCSPHIGHO2_01_FULL_48_22</name>
    <dbReference type="NCBI Taxonomy" id="1802555"/>
    <lineage>
        <taxon>Bacteria</taxon>
        <taxon>Candidatus Wolfeibacteriota</taxon>
    </lineage>
</organism>
<dbReference type="PANTHER" id="PTHR45947">
    <property type="entry name" value="SULFOQUINOVOSYL TRANSFERASE SQD2"/>
    <property type="match status" value="1"/>
</dbReference>
<protein>
    <recommendedName>
        <fullName evidence="1">Glycosyltransferase subfamily 4-like N-terminal domain-containing protein</fullName>
    </recommendedName>
</protein>
<dbReference type="Gene3D" id="3.40.50.2000">
    <property type="entry name" value="Glycogen Phosphorylase B"/>
    <property type="match status" value="2"/>
</dbReference>
<name>A0A1F8DWC2_9BACT</name>
<dbReference type="Proteomes" id="UP000177029">
    <property type="component" value="Unassembled WGS sequence"/>
</dbReference>
<dbReference type="AlphaFoldDB" id="A0A1F8DWC2"/>
<dbReference type="Pfam" id="PF13692">
    <property type="entry name" value="Glyco_trans_1_4"/>
    <property type="match status" value="1"/>
</dbReference>
<accession>A0A1F8DWC2</accession>
<dbReference type="STRING" id="1802555.A2755_01165"/>
<dbReference type="PANTHER" id="PTHR45947:SF3">
    <property type="entry name" value="SULFOQUINOVOSYL TRANSFERASE SQD2"/>
    <property type="match status" value="1"/>
</dbReference>
<evidence type="ECO:0000259" key="1">
    <source>
        <dbReference type="Pfam" id="PF13439"/>
    </source>
</evidence>
<dbReference type="InterPro" id="IPR050194">
    <property type="entry name" value="Glycosyltransferase_grp1"/>
</dbReference>
<comment type="caution">
    <text evidence="2">The sequence shown here is derived from an EMBL/GenBank/DDBJ whole genome shotgun (WGS) entry which is preliminary data.</text>
</comment>
<dbReference type="Pfam" id="PF13439">
    <property type="entry name" value="Glyco_transf_4"/>
    <property type="match status" value="1"/>
</dbReference>
<dbReference type="SUPFAM" id="SSF53756">
    <property type="entry name" value="UDP-Glycosyltransferase/glycogen phosphorylase"/>
    <property type="match status" value="1"/>
</dbReference>
<dbReference type="GO" id="GO:0016757">
    <property type="term" value="F:glycosyltransferase activity"/>
    <property type="evidence" value="ECO:0007669"/>
    <property type="project" value="TreeGrafter"/>
</dbReference>
<gene>
    <name evidence="2" type="ORF">A2755_01165</name>
</gene>
<dbReference type="EMBL" id="MGIP01000002">
    <property type="protein sequence ID" value="OGM92359.1"/>
    <property type="molecule type" value="Genomic_DNA"/>
</dbReference>
<proteinExistence type="predicted"/>
<dbReference type="CDD" id="cd03801">
    <property type="entry name" value="GT4_PimA-like"/>
    <property type="match status" value="1"/>
</dbReference>
<evidence type="ECO:0000313" key="3">
    <source>
        <dbReference type="Proteomes" id="UP000177029"/>
    </source>
</evidence>
<evidence type="ECO:0000313" key="2">
    <source>
        <dbReference type="EMBL" id="OGM92359.1"/>
    </source>
</evidence>
<reference evidence="2 3" key="1">
    <citation type="journal article" date="2016" name="Nat. Commun.">
        <title>Thousands of microbial genomes shed light on interconnected biogeochemical processes in an aquifer system.</title>
        <authorList>
            <person name="Anantharaman K."/>
            <person name="Brown C.T."/>
            <person name="Hug L.A."/>
            <person name="Sharon I."/>
            <person name="Castelle C.J."/>
            <person name="Probst A.J."/>
            <person name="Thomas B.C."/>
            <person name="Singh A."/>
            <person name="Wilkins M.J."/>
            <person name="Karaoz U."/>
            <person name="Brodie E.L."/>
            <person name="Williams K.H."/>
            <person name="Hubbard S.S."/>
            <person name="Banfield J.F."/>
        </authorList>
    </citation>
    <scope>NUCLEOTIDE SEQUENCE [LARGE SCALE GENOMIC DNA]</scope>
</reference>
<sequence length="375" mass="42461">MNPVLIFHTPITFGGGETQLLLMCRDFLGRGRGVQVVNLARSEEFERALAGIHVPFYTITAQGVGFSPTRFSYVRHMLRILLLAIRDGRLRKLYREHPVVWARGFPANFFVVVLSFLYGRKSKRLIYSHHFLKSPEQRATRAAYLRVLRVFDSLVGVSHEVSESLRKVFPELTERILTIPNAVDMNRFALGEGKDELRRKLSIPEGVVGVYLARFSPQKNHAFLVDVLKRVPGFTLVLGGEGSELQNFMDKAKQEHIDERVKYCGHIHSSLVPMYLRAADFCVFPSIGEGFSNAVLEALASDLPVVLFREVYSPELGDAVLIADSYDDFFEKVQELCTNLVLRQTMSAKAREVVHSFDVAVTAQAYLELFDKNFS</sequence>